<proteinExistence type="predicted"/>
<keyword evidence="1" id="KW-0812">Transmembrane</keyword>
<dbReference type="EMBL" id="AAMBER010000002">
    <property type="protein sequence ID" value="EDF5512384.1"/>
    <property type="molecule type" value="Genomic_DNA"/>
</dbReference>
<evidence type="ECO:0000256" key="1">
    <source>
        <dbReference type="SAM" id="Phobius"/>
    </source>
</evidence>
<keyword evidence="1" id="KW-0472">Membrane</keyword>
<name>A0A628UZ15_SALER</name>
<sequence length="88" mass="10081">MELIILLISFVFAFVSKNSFFVDIFVILKSVSLFFIIFTNGAVDMSMPSPFLISSRMLTISLYMNGCILVGYGKYLWIEMFFSSFENS</sequence>
<reference evidence="2" key="1">
    <citation type="submission" date="2019-10" db="EMBL/GenBank/DDBJ databases">
        <authorList>
            <consortium name="PulseNet: The National Subtyping Network for Foodborne Disease Surveillance"/>
            <person name="Tarr C.L."/>
            <person name="Trees E."/>
            <person name="Katz L.S."/>
            <person name="Carleton-Romer H.A."/>
            <person name="Stroika S."/>
            <person name="Kucerova Z."/>
            <person name="Roache K.F."/>
            <person name="Sabol A.L."/>
            <person name="Besser J."/>
            <person name="Gerner-Smidt P."/>
        </authorList>
    </citation>
    <scope>NUCLEOTIDE SEQUENCE</scope>
    <source>
        <strain evidence="2">PNUSAS102632</strain>
    </source>
</reference>
<comment type="caution">
    <text evidence="2">The sequence shown here is derived from an EMBL/GenBank/DDBJ whole genome shotgun (WGS) entry which is preliminary data.</text>
</comment>
<feature type="transmembrane region" description="Helical" evidence="1">
    <location>
        <begin position="60"/>
        <end position="78"/>
    </location>
</feature>
<feature type="transmembrane region" description="Helical" evidence="1">
    <location>
        <begin position="31"/>
        <end position="53"/>
    </location>
</feature>
<gene>
    <name evidence="2" type="ORF">GB848_04950</name>
</gene>
<protein>
    <submittedName>
        <fullName evidence="2">Uncharacterized protein</fullName>
    </submittedName>
</protein>
<accession>A0A628UZ15</accession>
<keyword evidence="1" id="KW-1133">Transmembrane helix</keyword>
<organism evidence="2">
    <name type="scientific">Salmonella enterica</name>
    <name type="common">Salmonella choleraesuis</name>
    <dbReference type="NCBI Taxonomy" id="28901"/>
    <lineage>
        <taxon>Bacteria</taxon>
        <taxon>Pseudomonadati</taxon>
        <taxon>Pseudomonadota</taxon>
        <taxon>Gammaproteobacteria</taxon>
        <taxon>Enterobacterales</taxon>
        <taxon>Enterobacteriaceae</taxon>
        <taxon>Salmonella</taxon>
    </lineage>
</organism>
<evidence type="ECO:0000313" key="2">
    <source>
        <dbReference type="EMBL" id="EDF5512384.1"/>
    </source>
</evidence>
<dbReference type="AlphaFoldDB" id="A0A628UZ15"/>